<keyword evidence="23" id="KW-1185">Reference proteome</keyword>
<keyword evidence="15 20" id="KW-0472">Membrane</keyword>
<evidence type="ECO:0000256" key="15">
    <source>
        <dbReference type="ARBA" id="ARBA00023136"/>
    </source>
</evidence>
<dbReference type="InterPro" id="IPR000719">
    <property type="entry name" value="Prot_kinase_dom"/>
</dbReference>
<dbReference type="Gene3D" id="3.80.10.10">
    <property type="entry name" value="Ribonuclease Inhibitor"/>
    <property type="match status" value="4"/>
</dbReference>
<evidence type="ECO:0000256" key="6">
    <source>
        <dbReference type="ARBA" id="ARBA00022614"/>
    </source>
</evidence>
<evidence type="ECO:0000256" key="5">
    <source>
        <dbReference type="ARBA" id="ARBA00022553"/>
    </source>
</evidence>
<accession>A0A022R1D0</accession>
<evidence type="ECO:0000256" key="7">
    <source>
        <dbReference type="ARBA" id="ARBA00022679"/>
    </source>
</evidence>
<sequence>MVLSWYHVWGFIGILMMLIRPSIALSDEGIYLLELKKTILDPSNFLSNWNPNDHTPCNWTGVNCTAAAEDYNPVVCSLDLSSRNLSGTLSSWIGRLSHLTFLDVSFNGFSRNIPKEIGDCSNLETLNLNDNQFDGEIPVELGNLSRLFVAYTNNLSGSLPQSFGNLTNLRVFRAGQNAISGNLPSEIGGCINLEILGLAQNRIGGNLPKELGMLKWLTDLILWDNQFSGFIPKELGNCTSLQTLALYQNNFVGEIPAELGNIKFLKRLYLYRNGLNGTIPREIGNLDSGLEIDFSENYLSGEIPTELTWIKGLYLLYLFQNELTGVIPPELSNLRNLTKLDLSINYLTGPIPFGFQYLPRMSQLQLFDNYLSGNIPQRLGFYSRLWVVDFSDNQLMGRIPPHICWHSNLILLNLESNGFSLVQLRLSGNKLSGTFPRNVCKLKNLSAVELGRNKFSGAVPREIGSCQKLQRLDLSGNSFSDKLPTEIGDLSQLVAFNVSSNFFVGEIPSQIVNCKALQRLDLSKNRFVGNVPKELGNLSLLERLILSENLFSGEIPAELGELSHLTELQMGGNLFSGEIPAELGNLVGLQIAMNLSYNNLSGNIPPQLGNLILLEYLFLNNNNLSGEIPSSFANLSSLLGCNFSYNELTGPLPSVQLFQNMSIASFVGNKGLCGGQLGNCTGFGNPFNTVPSSLGSSEASRGKIITVVAAVIGGVSLILIAVILYVMRCHPVDSVPPSSQEKDVNVISNDSDIYFPPKEGFTFQDLVEATNNFHDSFIIGRGAVGTVYKAELQATQIIAVKKLSSNREGNGNSIENSFRAEILTLGKIRHRNIVKLYGFCYHQGSNLLLYEYMERGSLGELLHGGAAAELGWPTRFSVALGAAEGLAYLHHDCRPRIVHRDIKSNNILLDEKFEAHVGDFGLAKVIDMPHSKSMSAVAGSYGYIAPEYAYTMKVTEKCDIYSYGVVLLELLTGKTPVQPLEEGGDLVTWARNYIRAHSLSTEILDSRLDLKDEVNVSHMINVLKVALMCTSMSPYDRPTMREVVIMLIESNEREANGYAVSPPDYDVSPKENGL</sequence>
<dbReference type="eggNOG" id="ENOG502QPT1">
    <property type="taxonomic scope" value="Eukaryota"/>
</dbReference>
<dbReference type="Gene3D" id="1.10.510.10">
    <property type="entry name" value="Transferase(Phosphotransferase) domain 1"/>
    <property type="match status" value="1"/>
</dbReference>
<keyword evidence="17" id="KW-0325">Glycoprotein</keyword>
<dbReference type="Gene3D" id="3.30.200.20">
    <property type="entry name" value="Phosphorylase Kinase, domain 1"/>
    <property type="match status" value="1"/>
</dbReference>
<evidence type="ECO:0000256" key="13">
    <source>
        <dbReference type="ARBA" id="ARBA00022840"/>
    </source>
</evidence>
<dbReference type="GO" id="GO:0051707">
    <property type="term" value="P:response to other organism"/>
    <property type="evidence" value="ECO:0007669"/>
    <property type="project" value="UniProtKB-ARBA"/>
</dbReference>
<keyword evidence="9" id="KW-0732">Signal</keyword>
<dbReference type="EMBL" id="KI630827">
    <property type="protein sequence ID" value="EYU32615.1"/>
    <property type="molecule type" value="Genomic_DNA"/>
</dbReference>
<keyword evidence="5" id="KW-0597">Phosphoprotein</keyword>
<dbReference type="PANTHER" id="PTHR48005:SF65">
    <property type="entry name" value="LEUCINE-RICH REPEAT RECEPTOR-LIKE SERINE_THREONINE_TYROSINE-PROTEIN KINASE SOBIR1"/>
    <property type="match status" value="1"/>
</dbReference>
<evidence type="ECO:0000256" key="14">
    <source>
        <dbReference type="ARBA" id="ARBA00022989"/>
    </source>
</evidence>
<dbReference type="PANTHER" id="PTHR48005">
    <property type="entry name" value="LEUCINE RICH REPEAT KINASE 2"/>
    <property type="match status" value="1"/>
</dbReference>
<dbReference type="Proteomes" id="UP000030748">
    <property type="component" value="Unassembled WGS sequence"/>
</dbReference>
<dbReference type="STRING" id="4155.A0A022R1D0"/>
<evidence type="ECO:0000256" key="10">
    <source>
        <dbReference type="ARBA" id="ARBA00022737"/>
    </source>
</evidence>
<keyword evidence="8 20" id="KW-0812">Transmembrane</keyword>
<keyword evidence="7" id="KW-0808">Transferase</keyword>
<evidence type="ECO:0000256" key="3">
    <source>
        <dbReference type="ARBA" id="ARBA00012513"/>
    </source>
</evidence>
<dbReference type="InterPro" id="IPR011009">
    <property type="entry name" value="Kinase-like_dom_sf"/>
</dbReference>
<reference evidence="22 23" key="1">
    <citation type="journal article" date="2013" name="Proc. Natl. Acad. Sci. U.S.A.">
        <title>Fine-scale variation in meiotic recombination in Mimulus inferred from population shotgun sequencing.</title>
        <authorList>
            <person name="Hellsten U."/>
            <person name="Wright K.M."/>
            <person name="Jenkins J."/>
            <person name="Shu S."/>
            <person name="Yuan Y."/>
            <person name="Wessler S.R."/>
            <person name="Schmutz J."/>
            <person name="Willis J.H."/>
            <person name="Rokhsar D.S."/>
        </authorList>
    </citation>
    <scope>NUCLEOTIDE SEQUENCE [LARGE SCALE GENOMIC DNA]</scope>
    <source>
        <strain evidence="23">cv. DUN x IM62</strain>
    </source>
</reference>
<keyword evidence="14 20" id="KW-1133">Transmembrane helix</keyword>
<dbReference type="Pfam" id="PF08263">
    <property type="entry name" value="LRRNT_2"/>
    <property type="match status" value="1"/>
</dbReference>
<evidence type="ECO:0000259" key="21">
    <source>
        <dbReference type="PROSITE" id="PS50011"/>
    </source>
</evidence>
<feature type="transmembrane region" description="Helical" evidence="20">
    <location>
        <begin position="704"/>
        <end position="727"/>
    </location>
</feature>
<feature type="domain" description="Protein kinase" evidence="21">
    <location>
        <begin position="773"/>
        <end position="1048"/>
    </location>
</feature>
<dbReference type="EC" id="2.7.11.1" evidence="3"/>
<dbReference type="Pfam" id="PF00560">
    <property type="entry name" value="LRR_1"/>
    <property type="match status" value="11"/>
</dbReference>
<dbReference type="FunFam" id="3.80.10.10:FF:000177">
    <property type="entry name" value="Leucine-rich repeat receptor-like serine/threonine-protein kinase At1g17230"/>
    <property type="match status" value="1"/>
</dbReference>
<evidence type="ECO:0000256" key="2">
    <source>
        <dbReference type="ARBA" id="ARBA00008684"/>
    </source>
</evidence>
<evidence type="ECO:0000256" key="19">
    <source>
        <dbReference type="ARBA" id="ARBA00048679"/>
    </source>
</evidence>
<dbReference type="GO" id="GO:0006952">
    <property type="term" value="P:defense response"/>
    <property type="evidence" value="ECO:0007669"/>
    <property type="project" value="UniProtKB-ARBA"/>
</dbReference>
<evidence type="ECO:0000256" key="8">
    <source>
        <dbReference type="ARBA" id="ARBA00022692"/>
    </source>
</evidence>
<gene>
    <name evidence="22" type="ORF">MIMGU_mgv1a000562mg</name>
</gene>
<comment type="subcellular location">
    <subcellularLocation>
        <location evidence="1">Membrane</location>
        <topology evidence="1">Single-pass type I membrane protein</topology>
    </subcellularLocation>
</comment>
<dbReference type="SUPFAM" id="SSF52047">
    <property type="entry name" value="RNI-like"/>
    <property type="match status" value="1"/>
</dbReference>
<evidence type="ECO:0000256" key="17">
    <source>
        <dbReference type="ARBA" id="ARBA00023180"/>
    </source>
</evidence>
<evidence type="ECO:0000256" key="20">
    <source>
        <dbReference type="SAM" id="Phobius"/>
    </source>
</evidence>
<dbReference type="GO" id="GO:0004674">
    <property type="term" value="F:protein serine/threonine kinase activity"/>
    <property type="evidence" value="ECO:0007669"/>
    <property type="project" value="UniProtKB-KW"/>
</dbReference>
<keyword evidence="16" id="KW-0675">Receptor</keyword>
<evidence type="ECO:0000313" key="22">
    <source>
        <dbReference type="EMBL" id="EYU32615.1"/>
    </source>
</evidence>
<keyword evidence="6" id="KW-0433">Leucine-rich repeat</keyword>
<evidence type="ECO:0000256" key="18">
    <source>
        <dbReference type="ARBA" id="ARBA00047899"/>
    </source>
</evidence>
<dbReference type="AlphaFoldDB" id="A0A022R1D0"/>
<dbReference type="GO" id="GO:0005524">
    <property type="term" value="F:ATP binding"/>
    <property type="evidence" value="ECO:0007669"/>
    <property type="project" value="UniProtKB-KW"/>
</dbReference>
<dbReference type="InterPro" id="IPR008271">
    <property type="entry name" value="Ser/Thr_kinase_AS"/>
</dbReference>
<dbReference type="InterPro" id="IPR001611">
    <property type="entry name" value="Leu-rich_rpt"/>
</dbReference>
<evidence type="ECO:0000256" key="1">
    <source>
        <dbReference type="ARBA" id="ARBA00004479"/>
    </source>
</evidence>
<organism evidence="22 23">
    <name type="scientific">Erythranthe guttata</name>
    <name type="common">Yellow monkey flower</name>
    <name type="synonym">Mimulus guttatus</name>
    <dbReference type="NCBI Taxonomy" id="4155"/>
    <lineage>
        <taxon>Eukaryota</taxon>
        <taxon>Viridiplantae</taxon>
        <taxon>Streptophyta</taxon>
        <taxon>Embryophyta</taxon>
        <taxon>Tracheophyta</taxon>
        <taxon>Spermatophyta</taxon>
        <taxon>Magnoliopsida</taxon>
        <taxon>eudicotyledons</taxon>
        <taxon>Gunneridae</taxon>
        <taxon>Pentapetalae</taxon>
        <taxon>asterids</taxon>
        <taxon>lamiids</taxon>
        <taxon>Lamiales</taxon>
        <taxon>Phrymaceae</taxon>
        <taxon>Erythranthe</taxon>
    </lineage>
</organism>
<comment type="catalytic activity">
    <reaction evidence="19">
        <text>L-seryl-[protein] + ATP = O-phospho-L-seryl-[protein] + ADP + H(+)</text>
        <dbReference type="Rhea" id="RHEA:17989"/>
        <dbReference type="Rhea" id="RHEA-COMP:9863"/>
        <dbReference type="Rhea" id="RHEA-COMP:11604"/>
        <dbReference type="ChEBI" id="CHEBI:15378"/>
        <dbReference type="ChEBI" id="CHEBI:29999"/>
        <dbReference type="ChEBI" id="CHEBI:30616"/>
        <dbReference type="ChEBI" id="CHEBI:83421"/>
        <dbReference type="ChEBI" id="CHEBI:456216"/>
        <dbReference type="EC" id="2.7.11.1"/>
    </reaction>
</comment>
<dbReference type="FunFam" id="3.80.10.10:FF:000588">
    <property type="entry name" value="Leucine-rich repeat receptor-like serine/threonine-protein kinase isoform B"/>
    <property type="match status" value="1"/>
</dbReference>
<dbReference type="SUPFAM" id="SSF56112">
    <property type="entry name" value="Protein kinase-like (PK-like)"/>
    <property type="match status" value="1"/>
</dbReference>
<keyword evidence="11" id="KW-0547">Nucleotide-binding</keyword>
<dbReference type="SMART" id="SM00220">
    <property type="entry name" value="S_TKc"/>
    <property type="match status" value="1"/>
</dbReference>
<keyword evidence="10" id="KW-0677">Repeat</keyword>
<dbReference type="InterPro" id="IPR032675">
    <property type="entry name" value="LRR_dom_sf"/>
</dbReference>
<dbReference type="SUPFAM" id="SSF52058">
    <property type="entry name" value="L domain-like"/>
    <property type="match status" value="1"/>
</dbReference>
<dbReference type="InterPro" id="IPR051420">
    <property type="entry name" value="Ser_Thr_Kinases_DiverseReg"/>
</dbReference>
<evidence type="ECO:0000256" key="16">
    <source>
        <dbReference type="ARBA" id="ARBA00023170"/>
    </source>
</evidence>
<evidence type="ECO:0000313" key="23">
    <source>
        <dbReference type="Proteomes" id="UP000030748"/>
    </source>
</evidence>
<name>A0A022R1D0_ERYGU</name>
<dbReference type="FunFam" id="3.80.10.10:FF:000680">
    <property type="entry name" value="Probable leucine-rich repeat receptor-like protein kinase At2g33170"/>
    <property type="match status" value="1"/>
</dbReference>
<dbReference type="InterPro" id="IPR003591">
    <property type="entry name" value="Leu-rich_rpt_typical-subtyp"/>
</dbReference>
<comment type="catalytic activity">
    <reaction evidence="18">
        <text>L-threonyl-[protein] + ATP = O-phospho-L-threonyl-[protein] + ADP + H(+)</text>
        <dbReference type="Rhea" id="RHEA:46608"/>
        <dbReference type="Rhea" id="RHEA-COMP:11060"/>
        <dbReference type="Rhea" id="RHEA-COMP:11605"/>
        <dbReference type="ChEBI" id="CHEBI:15378"/>
        <dbReference type="ChEBI" id="CHEBI:30013"/>
        <dbReference type="ChEBI" id="CHEBI:30616"/>
        <dbReference type="ChEBI" id="CHEBI:61977"/>
        <dbReference type="ChEBI" id="CHEBI:456216"/>
        <dbReference type="EC" id="2.7.11.1"/>
    </reaction>
</comment>
<protein>
    <recommendedName>
        <fullName evidence="3">non-specific serine/threonine protein kinase</fullName>
        <ecNumber evidence="3">2.7.11.1</ecNumber>
    </recommendedName>
</protein>
<dbReference type="FunFam" id="1.10.510.10:FF:000365">
    <property type="entry name" value="Leucine-rich repeat receptor-like serine/threonine-protein kinase At1g17230"/>
    <property type="match status" value="1"/>
</dbReference>
<dbReference type="InterPro" id="IPR013210">
    <property type="entry name" value="LRR_N_plant-typ"/>
</dbReference>
<dbReference type="PROSITE" id="PS50011">
    <property type="entry name" value="PROTEIN_KINASE_DOM"/>
    <property type="match status" value="1"/>
</dbReference>
<dbReference type="GO" id="GO:0005886">
    <property type="term" value="C:plasma membrane"/>
    <property type="evidence" value="ECO:0000318"/>
    <property type="project" value="GO_Central"/>
</dbReference>
<dbReference type="SMART" id="SM00369">
    <property type="entry name" value="LRR_TYP"/>
    <property type="match status" value="8"/>
</dbReference>
<evidence type="ECO:0000256" key="4">
    <source>
        <dbReference type="ARBA" id="ARBA00022527"/>
    </source>
</evidence>
<proteinExistence type="inferred from homology"/>
<dbReference type="Pfam" id="PF00069">
    <property type="entry name" value="Pkinase"/>
    <property type="match status" value="1"/>
</dbReference>
<dbReference type="PROSITE" id="PS00108">
    <property type="entry name" value="PROTEIN_KINASE_ST"/>
    <property type="match status" value="1"/>
</dbReference>
<keyword evidence="12" id="KW-0418">Kinase</keyword>
<feature type="transmembrane region" description="Helical" evidence="20">
    <location>
        <begin position="6"/>
        <end position="26"/>
    </location>
</feature>
<dbReference type="FunFam" id="3.30.200.20:FF:000309">
    <property type="entry name" value="Leucine-rich repeat receptor protein kinase MSP1"/>
    <property type="match status" value="1"/>
</dbReference>
<keyword evidence="13" id="KW-0067">ATP-binding</keyword>
<keyword evidence="4" id="KW-0723">Serine/threonine-protein kinase</keyword>
<dbReference type="FunFam" id="3.80.10.10:FF:000129">
    <property type="entry name" value="Leucine-rich repeat receptor-like kinase"/>
    <property type="match status" value="1"/>
</dbReference>
<evidence type="ECO:0000256" key="12">
    <source>
        <dbReference type="ARBA" id="ARBA00022777"/>
    </source>
</evidence>
<comment type="similarity">
    <text evidence="2">Belongs to the protein kinase superfamily. Ser/Thr protein kinase family.</text>
</comment>
<evidence type="ECO:0000256" key="11">
    <source>
        <dbReference type="ARBA" id="ARBA00022741"/>
    </source>
</evidence>
<evidence type="ECO:0000256" key="9">
    <source>
        <dbReference type="ARBA" id="ARBA00022729"/>
    </source>
</evidence>